<comment type="similarity">
    <text evidence="2 13">Belongs to the GHMP kinase family. Homoserine kinase subfamily.</text>
</comment>
<evidence type="ECO:0000256" key="2">
    <source>
        <dbReference type="ARBA" id="ARBA00007370"/>
    </source>
</evidence>
<keyword evidence="6 13" id="KW-0808">Transferase</keyword>
<accession>A0A7Z9BM66</accession>
<dbReference type="InterPro" id="IPR020568">
    <property type="entry name" value="Ribosomal_Su5_D2-typ_SF"/>
</dbReference>
<dbReference type="PANTHER" id="PTHR20861:SF1">
    <property type="entry name" value="HOMOSERINE KINASE"/>
    <property type="match status" value="1"/>
</dbReference>
<evidence type="ECO:0000256" key="4">
    <source>
        <dbReference type="ARBA" id="ARBA00017858"/>
    </source>
</evidence>
<comment type="pathway">
    <text evidence="1 13">Amino-acid biosynthesis; L-threonine biosynthesis; L-threonine from L-aspartate: step 4/5.</text>
</comment>
<keyword evidence="10 13" id="KW-0067">ATP-binding</keyword>
<dbReference type="GO" id="GO:0005524">
    <property type="term" value="F:ATP binding"/>
    <property type="evidence" value="ECO:0007669"/>
    <property type="project" value="UniProtKB-UniRule"/>
</dbReference>
<comment type="caution">
    <text evidence="16">The sequence shown here is derived from an EMBL/GenBank/DDBJ whole genome shotgun (WGS) entry which is preliminary data.</text>
</comment>
<reference evidence="16" key="1">
    <citation type="submission" date="2019-10" db="EMBL/GenBank/DDBJ databases">
        <authorList>
            <consortium name="Genoscope - CEA"/>
            <person name="William W."/>
        </authorList>
    </citation>
    <scope>NUCLEOTIDE SEQUENCE [LARGE SCALE GENOMIC DNA]</scope>
    <source>
        <strain evidence="16">BBR_PRJEB10994</strain>
    </source>
</reference>
<dbReference type="Gene3D" id="3.30.70.890">
    <property type="entry name" value="GHMP kinase, C-terminal domain"/>
    <property type="match status" value="1"/>
</dbReference>
<dbReference type="AlphaFoldDB" id="A0A7Z9BM66"/>
<keyword evidence="13" id="KW-0963">Cytoplasm</keyword>
<keyword evidence="17" id="KW-1185">Reference proteome</keyword>
<comment type="catalytic activity">
    <reaction evidence="11 13">
        <text>L-homoserine + ATP = O-phospho-L-homoserine + ADP + H(+)</text>
        <dbReference type="Rhea" id="RHEA:13985"/>
        <dbReference type="ChEBI" id="CHEBI:15378"/>
        <dbReference type="ChEBI" id="CHEBI:30616"/>
        <dbReference type="ChEBI" id="CHEBI:57476"/>
        <dbReference type="ChEBI" id="CHEBI:57590"/>
        <dbReference type="ChEBI" id="CHEBI:456216"/>
        <dbReference type="EC" id="2.7.1.39"/>
    </reaction>
</comment>
<dbReference type="InterPro" id="IPR006203">
    <property type="entry name" value="GHMP_knse_ATP-bd_CS"/>
</dbReference>
<evidence type="ECO:0000256" key="6">
    <source>
        <dbReference type="ARBA" id="ARBA00022679"/>
    </source>
</evidence>
<dbReference type="GO" id="GO:0005737">
    <property type="term" value="C:cytoplasm"/>
    <property type="evidence" value="ECO:0007669"/>
    <property type="project" value="UniProtKB-SubCell"/>
</dbReference>
<keyword evidence="5 13" id="KW-0028">Amino-acid biosynthesis</keyword>
<evidence type="ECO:0000259" key="15">
    <source>
        <dbReference type="Pfam" id="PF08544"/>
    </source>
</evidence>
<feature type="binding site" evidence="13">
    <location>
        <begin position="93"/>
        <end position="103"/>
    </location>
    <ligand>
        <name>ATP</name>
        <dbReference type="ChEBI" id="CHEBI:30616"/>
    </ligand>
</feature>
<gene>
    <name evidence="13 16" type="primary">thrB</name>
    <name evidence="16" type="ORF">PL9631_1030061</name>
</gene>
<protein>
    <recommendedName>
        <fullName evidence="4 13">Homoserine kinase</fullName>
        <shortName evidence="13">HK</shortName>
        <shortName evidence="13">HSK</shortName>
        <ecNumber evidence="3 13">2.7.1.39</ecNumber>
    </recommendedName>
</protein>
<evidence type="ECO:0000256" key="11">
    <source>
        <dbReference type="ARBA" id="ARBA00049375"/>
    </source>
</evidence>
<dbReference type="EC" id="2.7.1.39" evidence="3 13"/>
<evidence type="ECO:0000256" key="5">
    <source>
        <dbReference type="ARBA" id="ARBA00022605"/>
    </source>
</evidence>
<dbReference type="Pfam" id="PF00288">
    <property type="entry name" value="GHMP_kinases_N"/>
    <property type="match status" value="1"/>
</dbReference>
<feature type="domain" description="GHMP kinase C-terminal" evidence="15">
    <location>
        <begin position="211"/>
        <end position="287"/>
    </location>
</feature>
<keyword evidence="7 13" id="KW-0791">Threonine biosynthesis</keyword>
<evidence type="ECO:0000256" key="10">
    <source>
        <dbReference type="ARBA" id="ARBA00022840"/>
    </source>
</evidence>
<evidence type="ECO:0000256" key="9">
    <source>
        <dbReference type="ARBA" id="ARBA00022777"/>
    </source>
</evidence>
<dbReference type="NCBIfam" id="NF002288">
    <property type="entry name" value="PRK01212.1-4"/>
    <property type="match status" value="1"/>
</dbReference>
<name>A0A7Z9BM66_9CYAN</name>
<dbReference type="SUPFAM" id="SSF55060">
    <property type="entry name" value="GHMP Kinase, C-terminal domain"/>
    <property type="match status" value="1"/>
</dbReference>
<dbReference type="NCBIfam" id="TIGR00191">
    <property type="entry name" value="thrB"/>
    <property type="match status" value="1"/>
</dbReference>
<evidence type="ECO:0000256" key="8">
    <source>
        <dbReference type="ARBA" id="ARBA00022741"/>
    </source>
</evidence>
<comment type="subcellular location">
    <subcellularLocation>
        <location evidence="13">Cytoplasm</location>
    </subcellularLocation>
</comment>
<dbReference type="HAMAP" id="MF_00384">
    <property type="entry name" value="Homoser_kinase"/>
    <property type="match status" value="1"/>
</dbReference>
<dbReference type="InterPro" id="IPR006204">
    <property type="entry name" value="GHMP_kinase_N_dom"/>
</dbReference>
<dbReference type="InterPro" id="IPR036554">
    <property type="entry name" value="GHMP_kinase_C_sf"/>
</dbReference>
<evidence type="ECO:0000256" key="7">
    <source>
        <dbReference type="ARBA" id="ARBA00022697"/>
    </source>
</evidence>
<keyword evidence="9 13" id="KW-0418">Kinase</keyword>
<dbReference type="Pfam" id="PF08544">
    <property type="entry name" value="GHMP_kinases_C"/>
    <property type="match status" value="1"/>
</dbReference>
<evidence type="ECO:0000259" key="14">
    <source>
        <dbReference type="Pfam" id="PF00288"/>
    </source>
</evidence>
<evidence type="ECO:0000313" key="17">
    <source>
        <dbReference type="Proteomes" id="UP000182190"/>
    </source>
</evidence>
<dbReference type="OrthoDB" id="9769912at2"/>
<evidence type="ECO:0000256" key="3">
    <source>
        <dbReference type="ARBA" id="ARBA00012078"/>
    </source>
</evidence>
<dbReference type="InterPro" id="IPR014721">
    <property type="entry name" value="Ribsml_uS5_D2-typ_fold_subgr"/>
</dbReference>
<evidence type="ECO:0000256" key="12">
    <source>
        <dbReference type="ARBA" id="ARBA00049954"/>
    </source>
</evidence>
<dbReference type="PROSITE" id="PS00627">
    <property type="entry name" value="GHMP_KINASES_ATP"/>
    <property type="match status" value="1"/>
</dbReference>
<dbReference type="PANTHER" id="PTHR20861">
    <property type="entry name" value="HOMOSERINE/4-DIPHOSPHOCYTIDYL-2-C-METHYL-D-ERYTHRITOL KINASE"/>
    <property type="match status" value="1"/>
</dbReference>
<comment type="function">
    <text evidence="12 13">Catalyzes the ATP-dependent phosphorylation of L-homoserine to L-homoserine phosphate.</text>
</comment>
<sequence length="315" mass="33380">MPNTVTVTVPATTANLGPGFDCIGAALTLYNTLRFSNLKNTSTETLKITVQGTEAAAVQTDESNLAYQAFIRVYQHLGQTPPPVQIEIDLGIPLARGLGSSATAIVGGILGANTLAGNPLTQGDILQLAIEMEGHPDNVVPALLGNCQLSVSRGEHGTGWEICPIPWHSDLVPVLAIPDFELSTAEARKVLPQTYSRGDAIFNTAHLGLLIRGLETRNPDWLRVALQDKIHQPYRKSLIKGFEAVRSAALQAGAFELVISGAGPTLLALTDGISASRVAEAITTAWKQEGVNPEVKVLQLDTQGATTINIITLAK</sequence>
<dbReference type="UniPathway" id="UPA00050">
    <property type="reaction ID" value="UER00064"/>
</dbReference>
<feature type="domain" description="GHMP kinase N-terminal" evidence="14">
    <location>
        <begin position="64"/>
        <end position="145"/>
    </location>
</feature>
<dbReference type="PIRSF" id="PIRSF000676">
    <property type="entry name" value="Homoser_kin"/>
    <property type="match status" value="1"/>
</dbReference>
<evidence type="ECO:0000256" key="13">
    <source>
        <dbReference type="HAMAP-Rule" id="MF_00384"/>
    </source>
</evidence>
<keyword evidence="8 13" id="KW-0547">Nucleotide-binding</keyword>
<dbReference type="GO" id="GO:0009088">
    <property type="term" value="P:threonine biosynthetic process"/>
    <property type="evidence" value="ECO:0007669"/>
    <property type="project" value="UniProtKB-UniRule"/>
</dbReference>
<dbReference type="Proteomes" id="UP000182190">
    <property type="component" value="Unassembled WGS sequence"/>
</dbReference>
<dbReference type="GO" id="GO:0004413">
    <property type="term" value="F:homoserine kinase activity"/>
    <property type="evidence" value="ECO:0007669"/>
    <property type="project" value="UniProtKB-UniRule"/>
</dbReference>
<dbReference type="RefSeq" id="WP_083623366.1">
    <property type="nucleotide sequence ID" value="NZ_LR735026.1"/>
</dbReference>
<evidence type="ECO:0000313" key="16">
    <source>
        <dbReference type="EMBL" id="VXD11487.1"/>
    </source>
</evidence>
<dbReference type="EMBL" id="CZCS02000006">
    <property type="protein sequence ID" value="VXD11487.1"/>
    <property type="molecule type" value="Genomic_DNA"/>
</dbReference>
<dbReference type="Gene3D" id="3.30.230.10">
    <property type="match status" value="1"/>
</dbReference>
<evidence type="ECO:0000256" key="1">
    <source>
        <dbReference type="ARBA" id="ARBA00005015"/>
    </source>
</evidence>
<dbReference type="SUPFAM" id="SSF54211">
    <property type="entry name" value="Ribosomal protein S5 domain 2-like"/>
    <property type="match status" value="1"/>
</dbReference>
<dbReference type="InterPro" id="IPR013750">
    <property type="entry name" value="GHMP_kinase_C_dom"/>
</dbReference>
<proteinExistence type="inferred from homology"/>
<organism evidence="16 17">
    <name type="scientific">Planktothrix paucivesiculata PCC 9631</name>
    <dbReference type="NCBI Taxonomy" id="671071"/>
    <lineage>
        <taxon>Bacteria</taxon>
        <taxon>Bacillati</taxon>
        <taxon>Cyanobacteriota</taxon>
        <taxon>Cyanophyceae</taxon>
        <taxon>Oscillatoriophycideae</taxon>
        <taxon>Oscillatoriales</taxon>
        <taxon>Microcoleaceae</taxon>
        <taxon>Planktothrix</taxon>
    </lineage>
</organism>
<dbReference type="PRINTS" id="PR00958">
    <property type="entry name" value="HOMSERKINASE"/>
</dbReference>
<dbReference type="InterPro" id="IPR000870">
    <property type="entry name" value="Homoserine_kinase"/>
</dbReference>